<name>A0A9W4WSJ1_9GLOM</name>
<evidence type="ECO:0000313" key="6">
    <source>
        <dbReference type="Proteomes" id="UP001153678"/>
    </source>
</evidence>
<dbReference type="Gene3D" id="1.10.132.60">
    <property type="entry name" value="DNA polymerase family B, C-terminal domain"/>
    <property type="match status" value="1"/>
</dbReference>
<dbReference type="InterPro" id="IPR042087">
    <property type="entry name" value="DNA_pol_B_thumb"/>
</dbReference>
<keyword evidence="3" id="KW-0548">Nucleotidyltransferase</keyword>
<dbReference type="EC" id="2.7.7.7" evidence="1"/>
<keyword evidence="2" id="KW-0808">Transferase</keyword>
<dbReference type="SUPFAM" id="SSF56672">
    <property type="entry name" value="DNA/RNA polymerases"/>
    <property type="match status" value="1"/>
</dbReference>
<gene>
    <name evidence="5" type="ORF">FWILDA_LOCUS7085</name>
</gene>
<dbReference type="GO" id="GO:0003887">
    <property type="term" value="F:DNA-directed DNA polymerase activity"/>
    <property type="evidence" value="ECO:0007669"/>
    <property type="project" value="UniProtKB-KW"/>
</dbReference>
<dbReference type="OrthoDB" id="2420988at2759"/>
<keyword evidence="4" id="KW-0239">DNA-directed DNA polymerase</keyword>
<comment type="caution">
    <text evidence="5">The sequence shown here is derived from an EMBL/GenBank/DDBJ whole genome shotgun (WGS) entry which is preliminary data.</text>
</comment>
<sequence length="155" mass="18353">MYFRKDIEGKVLGGDGKNIYEGNEKTYYGRNNEGKQYTYLTSDCRERAQRDYRHTYEEADTKRVIKKGLAPESYLYEISESGEQFEYVVIENDSSQKVGDKMEYPEVARRLNKKININYYLKSIIRLCACFINYDDRYQPSSKTLLEVLKKLKDN</sequence>
<evidence type="ECO:0000256" key="2">
    <source>
        <dbReference type="ARBA" id="ARBA00022679"/>
    </source>
</evidence>
<dbReference type="InterPro" id="IPR043502">
    <property type="entry name" value="DNA/RNA_pol_sf"/>
</dbReference>
<reference evidence="5" key="1">
    <citation type="submission" date="2022-08" db="EMBL/GenBank/DDBJ databases">
        <authorList>
            <person name="Kallberg Y."/>
            <person name="Tangrot J."/>
            <person name="Rosling A."/>
        </authorList>
    </citation>
    <scope>NUCLEOTIDE SEQUENCE</scope>
    <source>
        <strain evidence="5">Wild A</strain>
    </source>
</reference>
<evidence type="ECO:0000256" key="4">
    <source>
        <dbReference type="ARBA" id="ARBA00022932"/>
    </source>
</evidence>
<proteinExistence type="predicted"/>
<evidence type="ECO:0000256" key="1">
    <source>
        <dbReference type="ARBA" id="ARBA00012417"/>
    </source>
</evidence>
<evidence type="ECO:0000313" key="5">
    <source>
        <dbReference type="EMBL" id="CAI2175423.1"/>
    </source>
</evidence>
<keyword evidence="6" id="KW-1185">Reference proteome</keyword>
<protein>
    <recommendedName>
        <fullName evidence="1">DNA-directed DNA polymerase</fullName>
        <ecNumber evidence="1">2.7.7.7</ecNumber>
    </recommendedName>
</protein>
<evidence type="ECO:0000256" key="3">
    <source>
        <dbReference type="ARBA" id="ARBA00022695"/>
    </source>
</evidence>
<accession>A0A9W4WSJ1</accession>
<dbReference type="AlphaFoldDB" id="A0A9W4WSJ1"/>
<organism evidence="5 6">
    <name type="scientific">Funneliformis geosporum</name>
    <dbReference type="NCBI Taxonomy" id="1117311"/>
    <lineage>
        <taxon>Eukaryota</taxon>
        <taxon>Fungi</taxon>
        <taxon>Fungi incertae sedis</taxon>
        <taxon>Mucoromycota</taxon>
        <taxon>Glomeromycotina</taxon>
        <taxon>Glomeromycetes</taxon>
        <taxon>Glomerales</taxon>
        <taxon>Glomeraceae</taxon>
        <taxon>Funneliformis</taxon>
    </lineage>
</organism>
<dbReference type="EMBL" id="CAMKVN010001358">
    <property type="protein sequence ID" value="CAI2175423.1"/>
    <property type="molecule type" value="Genomic_DNA"/>
</dbReference>
<dbReference type="Proteomes" id="UP001153678">
    <property type="component" value="Unassembled WGS sequence"/>
</dbReference>